<name>A0A1F4TQQ6_UNCSA</name>
<dbReference type="PANTHER" id="PTHR45947:SF3">
    <property type="entry name" value="SULFOQUINOVOSYL TRANSFERASE SQD2"/>
    <property type="match status" value="1"/>
</dbReference>
<accession>A0A1F4TQQ6</accession>
<dbReference type="Gene3D" id="3.40.50.2000">
    <property type="entry name" value="Glycogen Phosphorylase B"/>
    <property type="match status" value="2"/>
</dbReference>
<evidence type="ECO:0000259" key="3">
    <source>
        <dbReference type="Pfam" id="PF13439"/>
    </source>
</evidence>
<dbReference type="CDD" id="cd03801">
    <property type="entry name" value="GT4_PimA-like"/>
    <property type="match status" value="1"/>
</dbReference>
<dbReference type="Pfam" id="PF00534">
    <property type="entry name" value="Glycos_transf_1"/>
    <property type="match status" value="1"/>
</dbReference>
<dbReference type="AlphaFoldDB" id="A0A1F4TQQ6"/>
<gene>
    <name evidence="4" type="ORF">A2462_05825</name>
</gene>
<dbReference type="EMBL" id="MEUI01000009">
    <property type="protein sequence ID" value="OGC35062.1"/>
    <property type="molecule type" value="Genomic_DNA"/>
</dbReference>
<feature type="domain" description="Glycosyltransferase subfamily 4-like N-terminal" evidence="3">
    <location>
        <begin position="14"/>
        <end position="176"/>
    </location>
</feature>
<organism evidence="4 5">
    <name type="scientific">candidate division WOR-1 bacterium RIFOXYC2_FULL_41_25</name>
    <dbReference type="NCBI Taxonomy" id="1802586"/>
    <lineage>
        <taxon>Bacteria</taxon>
        <taxon>Bacillati</taxon>
        <taxon>Saganbacteria</taxon>
    </lineage>
</organism>
<sequence>MRIAQLHWGFPPIIGGVETHLVFLMPELVKMGHKVSLLTGSAEGSPDHFDFHGAKVFRNQYYDLNWLFKSGFQEVDDNVSDVTRDFFDKTKPDIIHAHNMHYFSRYHIRVVERYAKQHNIPLVLTAHNSWTDKLFLDLTCKVAWDKIIAISHYIKRELTAVGFPEYKIPVVHHGIDNKKFFPGKVSSKIFKWHPQLKNKKQIIFHPARMGISKGCNVTIEAFRLVKEKFPDAMLLMSGSGNIIDWGLSQNKDIAYFVSLIKHLGLEDSVYINAFSLDKEMPDLYRLADVVVYPSSSEEPFGLTMLEAMATAKPIIVTDSGGMPEIIQSDVNGYVIPKNNYEALAEKMIKLLSDKKLSTRLGNTGLEQVKCLYSKEIYARNIFKIYEEAIRDYKKQKKSKKSKKTNRSSVVAREELGV</sequence>
<feature type="compositionally biased region" description="Basic residues" evidence="1">
    <location>
        <begin position="394"/>
        <end position="405"/>
    </location>
</feature>
<dbReference type="GO" id="GO:0016758">
    <property type="term" value="F:hexosyltransferase activity"/>
    <property type="evidence" value="ECO:0007669"/>
    <property type="project" value="TreeGrafter"/>
</dbReference>
<feature type="domain" description="Glycosyl transferase family 1" evidence="2">
    <location>
        <begin position="191"/>
        <end position="364"/>
    </location>
</feature>
<dbReference type="InterPro" id="IPR001296">
    <property type="entry name" value="Glyco_trans_1"/>
</dbReference>
<evidence type="ECO:0000313" key="4">
    <source>
        <dbReference type="EMBL" id="OGC35062.1"/>
    </source>
</evidence>
<evidence type="ECO:0000313" key="5">
    <source>
        <dbReference type="Proteomes" id="UP000177309"/>
    </source>
</evidence>
<comment type="caution">
    <text evidence="4">The sequence shown here is derived from an EMBL/GenBank/DDBJ whole genome shotgun (WGS) entry which is preliminary data.</text>
</comment>
<dbReference type="Pfam" id="PF13439">
    <property type="entry name" value="Glyco_transf_4"/>
    <property type="match status" value="1"/>
</dbReference>
<dbReference type="SUPFAM" id="SSF53756">
    <property type="entry name" value="UDP-Glycosyltransferase/glycogen phosphorylase"/>
    <property type="match status" value="1"/>
</dbReference>
<reference evidence="4 5" key="1">
    <citation type="journal article" date="2016" name="Nat. Commun.">
        <title>Thousands of microbial genomes shed light on interconnected biogeochemical processes in an aquifer system.</title>
        <authorList>
            <person name="Anantharaman K."/>
            <person name="Brown C.T."/>
            <person name="Hug L.A."/>
            <person name="Sharon I."/>
            <person name="Castelle C.J."/>
            <person name="Probst A.J."/>
            <person name="Thomas B.C."/>
            <person name="Singh A."/>
            <person name="Wilkins M.J."/>
            <person name="Karaoz U."/>
            <person name="Brodie E.L."/>
            <person name="Williams K.H."/>
            <person name="Hubbard S.S."/>
            <person name="Banfield J.F."/>
        </authorList>
    </citation>
    <scope>NUCLEOTIDE SEQUENCE [LARGE SCALE GENOMIC DNA]</scope>
</reference>
<dbReference type="InterPro" id="IPR028098">
    <property type="entry name" value="Glyco_trans_4-like_N"/>
</dbReference>
<dbReference type="PANTHER" id="PTHR45947">
    <property type="entry name" value="SULFOQUINOVOSYL TRANSFERASE SQD2"/>
    <property type="match status" value="1"/>
</dbReference>
<dbReference type="InterPro" id="IPR050194">
    <property type="entry name" value="Glycosyltransferase_grp1"/>
</dbReference>
<dbReference type="Proteomes" id="UP000177309">
    <property type="component" value="Unassembled WGS sequence"/>
</dbReference>
<evidence type="ECO:0000256" key="1">
    <source>
        <dbReference type="SAM" id="MobiDB-lite"/>
    </source>
</evidence>
<feature type="region of interest" description="Disordered" evidence="1">
    <location>
        <begin position="394"/>
        <end position="417"/>
    </location>
</feature>
<evidence type="ECO:0000259" key="2">
    <source>
        <dbReference type="Pfam" id="PF00534"/>
    </source>
</evidence>
<proteinExistence type="predicted"/>
<evidence type="ECO:0008006" key="6">
    <source>
        <dbReference type="Google" id="ProtNLM"/>
    </source>
</evidence>
<protein>
    <recommendedName>
        <fullName evidence="6">Glycosyl transferase</fullName>
    </recommendedName>
</protein>